<dbReference type="InterPro" id="IPR016024">
    <property type="entry name" value="ARM-type_fold"/>
</dbReference>
<keyword evidence="1" id="KW-0677">Repeat</keyword>
<evidence type="ECO:0000256" key="2">
    <source>
        <dbReference type="PROSITE-ProRule" id="PRU00103"/>
    </source>
</evidence>
<sequence>MAHEIPPQFRAVLNPRESPAHRAERVKALHAELSTPQGLRHAAFWLPSSWPHLLQLLSDAHPEVRMAAAHLLGHFGAVLAGRREPSLEGRLSPSALIDWALAMLSPSSLLPAAQRMTADAKESALMALHACIAAMPPADVAPFAQPLLRLTTALLEATTTPPRVLGPLLRLLLAVLPVVPLAVLGQGFGDLADLLCGWALEPLVASDD</sequence>
<feature type="non-terminal residue" evidence="3">
    <location>
        <position position="208"/>
    </location>
</feature>
<dbReference type="RefSeq" id="XP_002949181.1">
    <property type="nucleotide sequence ID" value="XM_002949135.1"/>
</dbReference>
<evidence type="ECO:0000256" key="1">
    <source>
        <dbReference type="ARBA" id="ARBA00022737"/>
    </source>
</evidence>
<dbReference type="Proteomes" id="UP000001058">
    <property type="component" value="Unassembled WGS sequence"/>
</dbReference>
<dbReference type="Pfam" id="PF02985">
    <property type="entry name" value="HEAT"/>
    <property type="match status" value="1"/>
</dbReference>
<evidence type="ECO:0008006" key="5">
    <source>
        <dbReference type="Google" id="ProtNLM"/>
    </source>
</evidence>
<dbReference type="OrthoDB" id="10535041at2759"/>
<reference evidence="3 4" key="1">
    <citation type="journal article" date="2010" name="Science">
        <title>Genomic analysis of organismal complexity in the multicellular green alga Volvox carteri.</title>
        <authorList>
            <person name="Prochnik S.E."/>
            <person name="Umen J."/>
            <person name="Nedelcu A.M."/>
            <person name="Hallmann A."/>
            <person name="Miller S.M."/>
            <person name="Nishii I."/>
            <person name="Ferris P."/>
            <person name="Kuo A."/>
            <person name="Mitros T."/>
            <person name="Fritz-Laylin L.K."/>
            <person name="Hellsten U."/>
            <person name="Chapman J."/>
            <person name="Simakov O."/>
            <person name="Rensing S.A."/>
            <person name="Terry A."/>
            <person name="Pangilinan J."/>
            <person name="Kapitonov V."/>
            <person name="Jurka J."/>
            <person name="Salamov A."/>
            <person name="Shapiro H."/>
            <person name="Schmutz J."/>
            <person name="Grimwood J."/>
            <person name="Lindquist E."/>
            <person name="Lucas S."/>
            <person name="Grigoriev I.V."/>
            <person name="Schmitt R."/>
            <person name="Kirk D."/>
            <person name="Rokhsar D.S."/>
        </authorList>
    </citation>
    <scope>NUCLEOTIDE SEQUENCE [LARGE SCALE GENOMIC DNA]</scope>
    <source>
        <strain evidence="4">f. Nagariensis / Eve</strain>
    </source>
</reference>
<protein>
    <recommendedName>
        <fullName evidence="5">HEAT repeat domain-containing protein</fullName>
    </recommendedName>
</protein>
<proteinExistence type="predicted"/>
<evidence type="ECO:0000313" key="4">
    <source>
        <dbReference type="Proteomes" id="UP000001058"/>
    </source>
</evidence>
<organism evidence="4">
    <name type="scientific">Volvox carteri f. nagariensis</name>
    <dbReference type="NCBI Taxonomy" id="3068"/>
    <lineage>
        <taxon>Eukaryota</taxon>
        <taxon>Viridiplantae</taxon>
        <taxon>Chlorophyta</taxon>
        <taxon>core chlorophytes</taxon>
        <taxon>Chlorophyceae</taxon>
        <taxon>CS clade</taxon>
        <taxon>Chlamydomonadales</taxon>
        <taxon>Volvocaceae</taxon>
        <taxon>Volvox</taxon>
    </lineage>
</organism>
<dbReference type="InterPro" id="IPR011989">
    <property type="entry name" value="ARM-like"/>
</dbReference>
<dbReference type="AlphaFoldDB" id="D8TSD1"/>
<dbReference type="InterPro" id="IPR000357">
    <property type="entry name" value="HEAT"/>
</dbReference>
<gene>
    <name evidence="3" type="ORF">VOLCADRAFT_117122</name>
</gene>
<accession>D8TSD1</accession>
<dbReference type="Gene3D" id="1.25.10.10">
    <property type="entry name" value="Leucine-rich Repeat Variant"/>
    <property type="match status" value="1"/>
</dbReference>
<keyword evidence="4" id="KW-1185">Reference proteome</keyword>
<dbReference type="InParanoid" id="D8TSD1"/>
<dbReference type="EMBL" id="GL378334">
    <property type="protein sequence ID" value="EFJ49674.1"/>
    <property type="molecule type" value="Genomic_DNA"/>
</dbReference>
<dbReference type="KEGG" id="vcn:VOLCADRAFT_117122"/>
<feature type="repeat" description="HEAT" evidence="2">
    <location>
        <begin position="49"/>
        <end position="87"/>
    </location>
</feature>
<dbReference type="SUPFAM" id="SSF48371">
    <property type="entry name" value="ARM repeat"/>
    <property type="match status" value="1"/>
</dbReference>
<name>D8TSD1_VOLCA</name>
<dbReference type="InterPro" id="IPR021133">
    <property type="entry name" value="HEAT_type_2"/>
</dbReference>
<dbReference type="GeneID" id="9616129"/>
<dbReference type="PROSITE" id="PS50077">
    <property type="entry name" value="HEAT_REPEAT"/>
    <property type="match status" value="1"/>
</dbReference>
<evidence type="ECO:0000313" key="3">
    <source>
        <dbReference type="EMBL" id="EFJ49674.1"/>
    </source>
</evidence>